<dbReference type="AlphaFoldDB" id="L7EC45"/>
<dbReference type="PATRIC" id="fig|1134457.3.peg.1537"/>
<comment type="caution">
    <text evidence="1">The sequence shown here is derived from an EMBL/GenBank/DDBJ whole genome shotgun (WGS) entry which is preliminary data.</text>
</comment>
<sequence>MSVCSDRYADHFFLGEFLGKKLPISPLAIPKIEETAV</sequence>
<evidence type="ECO:0000313" key="2">
    <source>
        <dbReference type="Proteomes" id="UP000010932"/>
    </source>
</evidence>
<accession>L7EC45</accession>
<organism evidence="1 2">
    <name type="scientific">Microcystis aeruginosa TAIHU98</name>
    <dbReference type="NCBI Taxonomy" id="1134457"/>
    <lineage>
        <taxon>Bacteria</taxon>
        <taxon>Bacillati</taxon>
        <taxon>Cyanobacteriota</taxon>
        <taxon>Cyanophyceae</taxon>
        <taxon>Oscillatoriophycideae</taxon>
        <taxon>Chroococcales</taxon>
        <taxon>Microcystaceae</taxon>
        <taxon>Microcystis</taxon>
    </lineage>
</organism>
<gene>
    <name evidence="1" type="ORF">O53_471</name>
</gene>
<name>L7EC45_MICAE</name>
<dbReference type="Proteomes" id="UP000010932">
    <property type="component" value="Unassembled WGS sequence"/>
</dbReference>
<dbReference type="EMBL" id="ANKQ01000001">
    <property type="protein sequence ID" value="ELP55872.1"/>
    <property type="molecule type" value="Genomic_DNA"/>
</dbReference>
<proteinExistence type="predicted"/>
<evidence type="ECO:0000313" key="1">
    <source>
        <dbReference type="EMBL" id="ELP55872.1"/>
    </source>
</evidence>
<protein>
    <submittedName>
        <fullName evidence="1">Uncharacterized protein</fullName>
    </submittedName>
</protein>
<reference evidence="1 2" key="1">
    <citation type="journal article" date="2013" name="Genome Announc.">
        <title>Whole-Genome Sequence of Microcystis aeruginosa TAIHU98, a Nontoxic Bloom-Forming Strain Isolated from Taihu Lake, China.</title>
        <authorList>
            <person name="Yang C."/>
            <person name="Zhang W."/>
            <person name="Ren M."/>
            <person name="Song L."/>
            <person name="Li T."/>
            <person name="Zhao J."/>
        </authorList>
    </citation>
    <scope>NUCLEOTIDE SEQUENCE [LARGE SCALE GENOMIC DNA]</scope>
    <source>
        <strain evidence="1 2">TAIHU98</strain>
    </source>
</reference>